<dbReference type="PANTHER" id="PTHR47934:SF6">
    <property type="entry name" value="MITOCHONDRIAL GROUP I INTRON SPLICING FACTOR CCM1-RELATED"/>
    <property type="match status" value="1"/>
</dbReference>
<reference evidence="3" key="1">
    <citation type="journal article" date="2023" name="GigaByte">
        <title>Genome assembly of the bearded iris, Iris pallida Lam.</title>
        <authorList>
            <person name="Bruccoleri R.E."/>
            <person name="Oakeley E.J."/>
            <person name="Faust A.M.E."/>
            <person name="Altorfer M."/>
            <person name="Dessus-Babus S."/>
            <person name="Burckhardt D."/>
            <person name="Oertli M."/>
            <person name="Naumann U."/>
            <person name="Petersen F."/>
            <person name="Wong J."/>
        </authorList>
    </citation>
    <scope>NUCLEOTIDE SEQUENCE</scope>
    <source>
        <strain evidence="3">GSM-AAB239-AS_SAM_17_03QT</strain>
    </source>
</reference>
<dbReference type="InterPro" id="IPR051114">
    <property type="entry name" value="Mito_RNA_Proc_CCM1"/>
</dbReference>
<dbReference type="AlphaFoldDB" id="A0AAX6DNK0"/>
<dbReference type="Pfam" id="PF12854">
    <property type="entry name" value="PPR_1"/>
    <property type="match status" value="1"/>
</dbReference>
<evidence type="ECO:0000313" key="4">
    <source>
        <dbReference type="Proteomes" id="UP001140949"/>
    </source>
</evidence>
<dbReference type="EMBL" id="JANAVB010043019">
    <property type="protein sequence ID" value="KAJ6793363.1"/>
    <property type="molecule type" value="Genomic_DNA"/>
</dbReference>
<dbReference type="PANTHER" id="PTHR47934">
    <property type="entry name" value="PENTATRICOPEPTIDE REPEAT-CONTAINING PROTEIN PET309, MITOCHONDRIAL"/>
    <property type="match status" value="1"/>
</dbReference>
<organism evidence="3 4">
    <name type="scientific">Iris pallida</name>
    <name type="common">Sweet iris</name>
    <dbReference type="NCBI Taxonomy" id="29817"/>
    <lineage>
        <taxon>Eukaryota</taxon>
        <taxon>Viridiplantae</taxon>
        <taxon>Streptophyta</taxon>
        <taxon>Embryophyta</taxon>
        <taxon>Tracheophyta</taxon>
        <taxon>Spermatophyta</taxon>
        <taxon>Magnoliopsida</taxon>
        <taxon>Liliopsida</taxon>
        <taxon>Asparagales</taxon>
        <taxon>Iridaceae</taxon>
        <taxon>Iridoideae</taxon>
        <taxon>Irideae</taxon>
        <taxon>Iris</taxon>
    </lineage>
</organism>
<evidence type="ECO:0000256" key="1">
    <source>
        <dbReference type="ARBA" id="ARBA00022737"/>
    </source>
</evidence>
<protein>
    <submittedName>
        <fullName evidence="3">Pentatricopeptide repeat-containing protein, mitochondrial</fullName>
    </submittedName>
</protein>
<gene>
    <name evidence="3" type="ORF">M6B38_236690</name>
</gene>
<keyword evidence="4" id="KW-1185">Reference proteome</keyword>
<dbReference type="PROSITE" id="PS51375">
    <property type="entry name" value="PPR"/>
    <property type="match status" value="1"/>
</dbReference>
<reference evidence="3" key="2">
    <citation type="submission" date="2023-04" db="EMBL/GenBank/DDBJ databases">
        <authorList>
            <person name="Bruccoleri R.E."/>
            <person name="Oakeley E.J."/>
            <person name="Faust A.-M."/>
            <person name="Dessus-Babus S."/>
            <person name="Altorfer M."/>
            <person name="Burckhardt D."/>
            <person name="Oertli M."/>
            <person name="Naumann U."/>
            <person name="Petersen F."/>
            <person name="Wong J."/>
        </authorList>
    </citation>
    <scope>NUCLEOTIDE SEQUENCE</scope>
    <source>
        <strain evidence="3">GSM-AAB239-AS_SAM_17_03QT</strain>
        <tissue evidence="3">Leaf</tissue>
    </source>
</reference>
<proteinExistence type="predicted"/>
<keyword evidence="1" id="KW-0677">Repeat</keyword>
<dbReference type="Gene3D" id="1.25.40.10">
    <property type="entry name" value="Tetratricopeptide repeat domain"/>
    <property type="match status" value="1"/>
</dbReference>
<sequence>MQGQRGRLHRAGRRVRQVRQRGAAMAVFGRMKCEGFEPDKVTYGVVVRCLCKAGKLDRATKWFEFCVSNGVAINAVFYTSLIDGFSRRPGCIARRRDCSRRCSRRASLLW</sequence>
<dbReference type="Proteomes" id="UP001140949">
    <property type="component" value="Unassembled WGS sequence"/>
</dbReference>
<accession>A0AAX6DNK0</accession>
<comment type="caution">
    <text evidence="3">The sequence shown here is derived from an EMBL/GenBank/DDBJ whole genome shotgun (WGS) entry which is preliminary data.</text>
</comment>
<dbReference type="InterPro" id="IPR002885">
    <property type="entry name" value="PPR_rpt"/>
</dbReference>
<dbReference type="InterPro" id="IPR011990">
    <property type="entry name" value="TPR-like_helical_dom_sf"/>
</dbReference>
<dbReference type="GO" id="GO:0003729">
    <property type="term" value="F:mRNA binding"/>
    <property type="evidence" value="ECO:0007669"/>
    <property type="project" value="TreeGrafter"/>
</dbReference>
<dbReference type="NCBIfam" id="TIGR00756">
    <property type="entry name" value="PPR"/>
    <property type="match status" value="1"/>
</dbReference>
<feature type="repeat" description="PPR" evidence="2">
    <location>
        <begin position="39"/>
        <end position="73"/>
    </location>
</feature>
<evidence type="ECO:0000313" key="3">
    <source>
        <dbReference type="EMBL" id="KAJ6793363.1"/>
    </source>
</evidence>
<name>A0AAX6DNK0_IRIPA</name>
<dbReference type="GO" id="GO:0007005">
    <property type="term" value="P:mitochondrion organization"/>
    <property type="evidence" value="ECO:0007669"/>
    <property type="project" value="TreeGrafter"/>
</dbReference>
<evidence type="ECO:0000256" key="2">
    <source>
        <dbReference type="PROSITE-ProRule" id="PRU00708"/>
    </source>
</evidence>
<dbReference type="GO" id="GO:0006396">
    <property type="term" value="P:RNA processing"/>
    <property type="evidence" value="ECO:0007669"/>
    <property type="project" value="TreeGrafter"/>
</dbReference>
<dbReference type="GO" id="GO:0005739">
    <property type="term" value="C:mitochondrion"/>
    <property type="evidence" value="ECO:0007669"/>
    <property type="project" value="TreeGrafter"/>
</dbReference>